<proteinExistence type="predicted"/>
<sequence>MLYKQMIAPIWQYTLAVWGPLATSAEFGRIQVEQNKTLRLICNAPWYVRNDTIHRDLEVDTVEAVYERACKRYSEQMRSHHNIEAAKVVNDPYVPHRITRPRYSEYLSKHLPKELAKHEWNRIEMIPNQRPFTEEDQISHDRNLDDMRRMLIRMDRPVSPPTEYNYYTEVILPRRRLLEPAPIATIDLTVSSRRQRLEQLGLAIEAAINDISNDQTPDTHSRHSDNGQGNGNTHTHTNANAHESQPPPATGTRNTENNSQNVQQQ</sequence>
<dbReference type="ExpressionAtlas" id="A0A6I8W1P3">
    <property type="expression patterns" value="baseline"/>
</dbReference>
<dbReference type="KEGG" id="dpo:117184199"/>
<dbReference type="Proteomes" id="UP000001819">
    <property type="component" value="Chromosome 4"/>
</dbReference>
<dbReference type="RefSeq" id="XP_033236639.1">
    <property type="nucleotide sequence ID" value="XM_033380748.1"/>
</dbReference>
<evidence type="ECO:0000256" key="1">
    <source>
        <dbReference type="SAM" id="MobiDB-lite"/>
    </source>
</evidence>
<dbReference type="InParanoid" id="A0A6I8W1P3"/>
<feature type="compositionally biased region" description="Low complexity" evidence="1">
    <location>
        <begin position="231"/>
        <end position="242"/>
    </location>
</feature>
<accession>A0A6I8W1P3</accession>
<gene>
    <name evidence="3" type="primary">LOC117184199</name>
</gene>
<dbReference type="AlphaFoldDB" id="A0A6I8W1P3"/>
<name>A0A6I8W1P3_DROPS</name>
<organism evidence="2 3">
    <name type="scientific">Drosophila pseudoobscura pseudoobscura</name>
    <name type="common">Fruit fly</name>
    <dbReference type="NCBI Taxonomy" id="46245"/>
    <lineage>
        <taxon>Eukaryota</taxon>
        <taxon>Metazoa</taxon>
        <taxon>Ecdysozoa</taxon>
        <taxon>Arthropoda</taxon>
        <taxon>Hexapoda</taxon>
        <taxon>Insecta</taxon>
        <taxon>Pterygota</taxon>
        <taxon>Neoptera</taxon>
        <taxon>Endopterygota</taxon>
        <taxon>Diptera</taxon>
        <taxon>Brachycera</taxon>
        <taxon>Muscomorpha</taxon>
        <taxon>Ephydroidea</taxon>
        <taxon>Drosophilidae</taxon>
        <taxon>Drosophila</taxon>
        <taxon>Sophophora</taxon>
    </lineage>
</organism>
<feature type="compositionally biased region" description="Polar residues" evidence="1">
    <location>
        <begin position="251"/>
        <end position="265"/>
    </location>
</feature>
<feature type="region of interest" description="Disordered" evidence="1">
    <location>
        <begin position="211"/>
        <end position="265"/>
    </location>
</feature>
<evidence type="ECO:0000313" key="3">
    <source>
        <dbReference type="RefSeq" id="XP_033236639.1"/>
    </source>
</evidence>
<reference evidence="3" key="1">
    <citation type="submission" date="2025-08" db="UniProtKB">
        <authorList>
            <consortium name="RefSeq"/>
        </authorList>
    </citation>
    <scope>IDENTIFICATION</scope>
    <source>
        <strain evidence="3">MV-25-SWS-2005</strain>
        <tissue evidence="3">Whole body</tissue>
    </source>
</reference>
<evidence type="ECO:0000313" key="2">
    <source>
        <dbReference type="Proteomes" id="UP000001819"/>
    </source>
</evidence>
<protein>
    <submittedName>
        <fullName evidence="3">Uncharacterized protein</fullName>
    </submittedName>
</protein>
<keyword evidence="2" id="KW-1185">Reference proteome</keyword>